<reference evidence="7 8" key="1">
    <citation type="submission" date="2021-06" db="EMBL/GenBank/DDBJ databases">
        <title>Sphingomonas sp. XMGL2, whole genome shotgun sequencing project.</title>
        <authorList>
            <person name="Zhao G."/>
            <person name="Shen L."/>
        </authorList>
    </citation>
    <scope>NUCLEOTIDE SEQUENCE [LARGE SCALE GENOMIC DNA]</scope>
    <source>
        <strain evidence="7 8">XMGL2</strain>
    </source>
</reference>
<comment type="similarity">
    <text evidence="1 3">Belongs to the TPP enzyme family.</text>
</comment>
<dbReference type="RefSeq" id="WP_216318665.1">
    <property type="nucleotide sequence ID" value="NZ_JAHKRT010000001.1"/>
</dbReference>
<feature type="domain" description="Thiamine pyrophosphate enzyme N-terminal TPP-binding" evidence="6">
    <location>
        <begin position="7"/>
        <end position="119"/>
    </location>
</feature>
<evidence type="ECO:0000256" key="1">
    <source>
        <dbReference type="ARBA" id="ARBA00007812"/>
    </source>
</evidence>
<dbReference type="InterPro" id="IPR012000">
    <property type="entry name" value="Thiamin_PyroP_enz_cen_dom"/>
</dbReference>
<evidence type="ECO:0000313" key="8">
    <source>
        <dbReference type="Proteomes" id="UP000776276"/>
    </source>
</evidence>
<protein>
    <submittedName>
        <fullName evidence="7">Thiamine pyrophosphate-binding protein</fullName>
    </submittedName>
</protein>
<dbReference type="PANTHER" id="PTHR18968:SF120">
    <property type="entry name" value="ACETOLACTATE SYNTHASE LARGE SUBUNIT"/>
    <property type="match status" value="1"/>
</dbReference>
<evidence type="ECO:0000259" key="4">
    <source>
        <dbReference type="Pfam" id="PF00205"/>
    </source>
</evidence>
<dbReference type="Proteomes" id="UP000776276">
    <property type="component" value="Unassembled WGS sequence"/>
</dbReference>
<dbReference type="CDD" id="cd00568">
    <property type="entry name" value="TPP_enzymes"/>
    <property type="match status" value="1"/>
</dbReference>
<evidence type="ECO:0000313" key="7">
    <source>
        <dbReference type="EMBL" id="MBU3076447.1"/>
    </source>
</evidence>
<accession>A0ABS6BFT9</accession>
<evidence type="ECO:0000259" key="5">
    <source>
        <dbReference type="Pfam" id="PF02775"/>
    </source>
</evidence>
<dbReference type="PANTHER" id="PTHR18968">
    <property type="entry name" value="THIAMINE PYROPHOSPHATE ENZYMES"/>
    <property type="match status" value="1"/>
</dbReference>
<dbReference type="InterPro" id="IPR011766">
    <property type="entry name" value="TPP_enzyme_TPP-bd"/>
</dbReference>
<organism evidence="7 8">
    <name type="scientific">Sphingomonas quercus</name>
    <dbReference type="NCBI Taxonomy" id="2842451"/>
    <lineage>
        <taxon>Bacteria</taxon>
        <taxon>Pseudomonadati</taxon>
        <taxon>Pseudomonadota</taxon>
        <taxon>Alphaproteobacteria</taxon>
        <taxon>Sphingomonadales</taxon>
        <taxon>Sphingomonadaceae</taxon>
        <taxon>Sphingomonas</taxon>
    </lineage>
</organism>
<dbReference type="Pfam" id="PF02775">
    <property type="entry name" value="TPP_enzyme_C"/>
    <property type="match status" value="1"/>
</dbReference>
<dbReference type="InterPro" id="IPR045229">
    <property type="entry name" value="TPP_enz"/>
</dbReference>
<gene>
    <name evidence="7" type="ORF">KOF26_01105</name>
</gene>
<dbReference type="NCBIfam" id="NF006052">
    <property type="entry name" value="PRK08199.1"/>
    <property type="match status" value="1"/>
</dbReference>
<feature type="domain" description="Thiamine pyrophosphate enzyme central" evidence="4">
    <location>
        <begin position="195"/>
        <end position="329"/>
    </location>
</feature>
<keyword evidence="8" id="KW-1185">Reference proteome</keyword>
<dbReference type="Pfam" id="PF00205">
    <property type="entry name" value="TPP_enzyme_M"/>
    <property type="match status" value="1"/>
</dbReference>
<dbReference type="InterPro" id="IPR012001">
    <property type="entry name" value="Thiamin_PyroP_enz_TPP-bd_dom"/>
</dbReference>
<dbReference type="EMBL" id="JAHKRT010000001">
    <property type="protein sequence ID" value="MBU3076447.1"/>
    <property type="molecule type" value="Genomic_DNA"/>
</dbReference>
<keyword evidence="2 3" id="KW-0786">Thiamine pyrophosphate</keyword>
<feature type="domain" description="Thiamine pyrophosphate enzyme TPP-binding" evidence="5">
    <location>
        <begin position="386"/>
        <end position="532"/>
    </location>
</feature>
<dbReference type="Pfam" id="PF02776">
    <property type="entry name" value="TPP_enzyme_N"/>
    <property type="match status" value="1"/>
</dbReference>
<evidence type="ECO:0000259" key="6">
    <source>
        <dbReference type="Pfam" id="PF02776"/>
    </source>
</evidence>
<sequence length="555" mass="59539">MANPMRSAARLIVDQLRVQGVERATCVPGESYLAVLDALIDSGIDLLTCRAEGGAAMMAEAYGKLTGRPGICFVTRGPGATNASPALHIAMQDSTPLILFVGQVERGMRHREAFQELDYPATFGALAKWVIEIDRAERIPELIARAFRIAMQGRPGPVVIALPEDMLGDHAGAADAPRVEPAESAPPPADMLRLQSMLSAAQRPLLIVGGSRWSAAACAALQRVADRFDLPVATTFRRAHLFPAGNEHYVGDLGIAPNPRLLAGLAEADLVVMIGSRLSEIASSSYTLLDIPVPAQSLVHVHPDPAELGRVYQPALAINATPAAFLAALEAIGDVRPSWGEARATLRAAYRDWSDRPAAIPGAFQYGEVMAWLRDRLPEDAIIANGAGNFAGWIHRYYRFRRFGTQLAPTSGSMGYGVPAGIMAKRQCPERIVVTIAGDGDFLMNGQEFATAVHHDIALVIVIVDNGMYGTIRMHQERQFPGRISATRLTSPDFAAYARAFGGHGETVRETAEFSPAFERALAAGRPAILHCLLEPEAITPATTLGQIRAAAQRA</sequence>
<name>A0ABS6BFT9_9SPHN</name>
<evidence type="ECO:0000256" key="2">
    <source>
        <dbReference type="ARBA" id="ARBA00023052"/>
    </source>
</evidence>
<comment type="caution">
    <text evidence="7">The sequence shown here is derived from an EMBL/GenBank/DDBJ whole genome shotgun (WGS) entry which is preliminary data.</text>
</comment>
<evidence type="ECO:0000256" key="3">
    <source>
        <dbReference type="RuleBase" id="RU362132"/>
    </source>
</evidence>
<dbReference type="CDD" id="cd07035">
    <property type="entry name" value="TPP_PYR_POX_like"/>
    <property type="match status" value="1"/>
</dbReference>
<proteinExistence type="inferred from homology"/>